<comment type="caution">
    <text evidence="1">The sequence shown here is derived from an EMBL/GenBank/DDBJ whole genome shotgun (WGS) entry which is preliminary data.</text>
</comment>
<evidence type="ECO:0000313" key="2">
    <source>
        <dbReference type="Proteomes" id="UP000823941"/>
    </source>
</evidence>
<reference evidence="1 2" key="1">
    <citation type="submission" date="2021-06" db="EMBL/GenBank/DDBJ databases">
        <title>A haploid diamondback moth (Plutella xylostella L.) genome assembly resolves 31 chromosomes and identifies a diamide resistance mutation.</title>
        <authorList>
            <person name="Ward C.M."/>
            <person name="Perry K.D."/>
            <person name="Baker G."/>
            <person name="Powis K."/>
            <person name="Heckel D.G."/>
            <person name="Baxter S.W."/>
        </authorList>
    </citation>
    <scope>NUCLEOTIDE SEQUENCE [LARGE SCALE GENOMIC DNA]</scope>
    <source>
        <strain evidence="1 2">LV</strain>
        <tissue evidence="1">Single pupa</tissue>
    </source>
</reference>
<accession>A0ABQ7QJX0</accession>
<proteinExistence type="predicted"/>
<protein>
    <submittedName>
        <fullName evidence="1">Uncharacterized protein</fullName>
    </submittedName>
</protein>
<dbReference type="Proteomes" id="UP000823941">
    <property type="component" value="Chromosome 13"/>
</dbReference>
<dbReference type="EMBL" id="JAHIBW010000013">
    <property type="protein sequence ID" value="KAG7305515.1"/>
    <property type="molecule type" value="Genomic_DNA"/>
</dbReference>
<evidence type="ECO:0000313" key="1">
    <source>
        <dbReference type="EMBL" id="KAG7305515.1"/>
    </source>
</evidence>
<name>A0ABQ7QJX0_PLUXY</name>
<gene>
    <name evidence="1" type="ORF">JYU34_009591</name>
</gene>
<organism evidence="1 2">
    <name type="scientific">Plutella xylostella</name>
    <name type="common">Diamondback moth</name>
    <name type="synonym">Plutella maculipennis</name>
    <dbReference type="NCBI Taxonomy" id="51655"/>
    <lineage>
        <taxon>Eukaryota</taxon>
        <taxon>Metazoa</taxon>
        <taxon>Ecdysozoa</taxon>
        <taxon>Arthropoda</taxon>
        <taxon>Hexapoda</taxon>
        <taxon>Insecta</taxon>
        <taxon>Pterygota</taxon>
        <taxon>Neoptera</taxon>
        <taxon>Endopterygota</taxon>
        <taxon>Lepidoptera</taxon>
        <taxon>Glossata</taxon>
        <taxon>Ditrysia</taxon>
        <taxon>Yponomeutoidea</taxon>
        <taxon>Plutellidae</taxon>
        <taxon>Plutella</taxon>
    </lineage>
</organism>
<keyword evidence="2" id="KW-1185">Reference proteome</keyword>
<sequence>MEKLVKAIRRTIGRAAYLVNEAAIKWSVQRHVRTARRPIAQCAKRRALFRFRRGATVATIYVSRFLPPYACRHRIT</sequence>